<gene>
    <name evidence="1" type="ORF">J3U87_34525</name>
</gene>
<dbReference type="AlphaFoldDB" id="A0A8A4TME5"/>
<proteinExistence type="predicted"/>
<protein>
    <submittedName>
        <fullName evidence="1">Uncharacterized protein</fullName>
    </submittedName>
</protein>
<evidence type="ECO:0000313" key="1">
    <source>
        <dbReference type="EMBL" id="QTD50730.1"/>
    </source>
</evidence>
<organism evidence="1 2">
    <name type="scientific">Sulfidibacter corallicola</name>
    <dbReference type="NCBI Taxonomy" id="2818388"/>
    <lineage>
        <taxon>Bacteria</taxon>
        <taxon>Pseudomonadati</taxon>
        <taxon>Acidobacteriota</taxon>
        <taxon>Holophagae</taxon>
        <taxon>Acanthopleuribacterales</taxon>
        <taxon>Acanthopleuribacteraceae</taxon>
        <taxon>Sulfidibacter</taxon>
    </lineage>
</organism>
<keyword evidence="2" id="KW-1185">Reference proteome</keyword>
<dbReference type="SUPFAM" id="SSF54523">
    <property type="entry name" value="Pili subunits"/>
    <property type="match status" value="1"/>
</dbReference>
<reference evidence="1" key="1">
    <citation type="submission" date="2021-03" db="EMBL/GenBank/DDBJ databases">
        <title>Acanthopleuribacteraceae sp. M133.</title>
        <authorList>
            <person name="Wang G."/>
        </authorList>
    </citation>
    <scope>NUCLEOTIDE SEQUENCE</scope>
    <source>
        <strain evidence="1">M133</strain>
    </source>
</reference>
<dbReference type="Gene3D" id="3.30.700.10">
    <property type="entry name" value="Glycoprotein, Type 4 Pilin"/>
    <property type="match status" value="1"/>
</dbReference>
<name>A0A8A4TME5_SULCO</name>
<dbReference type="InterPro" id="IPR045584">
    <property type="entry name" value="Pilin-like"/>
</dbReference>
<dbReference type="RefSeq" id="WP_237380669.1">
    <property type="nucleotide sequence ID" value="NZ_CP071793.1"/>
</dbReference>
<accession>A0A8A4TME5</accession>
<dbReference type="KEGG" id="scor:J3U87_34525"/>
<evidence type="ECO:0000313" key="2">
    <source>
        <dbReference type="Proteomes" id="UP000663929"/>
    </source>
</evidence>
<dbReference type="Proteomes" id="UP000663929">
    <property type="component" value="Chromosome"/>
</dbReference>
<dbReference type="EMBL" id="CP071793">
    <property type="protein sequence ID" value="QTD50730.1"/>
    <property type="molecule type" value="Genomic_DNA"/>
</dbReference>
<sequence length="175" mass="19698">MIVIIVLAVLSALVITALGNYQATQLNSRRVADLDHLITVVNSHYEINDTIPDPDGNTRKFDHNGNYTHSYTDALGISGYVGSSTFPKTFLAMPIFDPYTKHLYAYGKQYGEKPHFDFGTIINRQGEYISYITGNFSGELLTSLIKDFNSPHFVDDGSPDFLPYDPYDRRVTGRF</sequence>